<evidence type="ECO:0008006" key="3">
    <source>
        <dbReference type="Google" id="ProtNLM"/>
    </source>
</evidence>
<reference evidence="1 2" key="1">
    <citation type="submission" date="2015-02" db="EMBL/GenBank/DDBJ databases">
        <authorList>
            <person name="Ju K.-S."/>
            <person name="Doroghazi J.R."/>
            <person name="Metcalf W."/>
        </authorList>
    </citation>
    <scope>NUCLEOTIDE SEQUENCE [LARGE SCALE GENOMIC DNA]</scope>
    <source>
        <strain evidence="1 2">NRRL ISP-5550</strain>
    </source>
</reference>
<evidence type="ECO:0000313" key="2">
    <source>
        <dbReference type="Proteomes" id="UP000033551"/>
    </source>
</evidence>
<organism evidence="1 2">
    <name type="scientific">Streptomyces katrae</name>
    <dbReference type="NCBI Taxonomy" id="68223"/>
    <lineage>
        <taxon>Bacteria</taxon>
        <taxon>Bacillati</taxon>
        <taxon>Actinomycetota</taxon>
        <taxon>Actinomycetes</taxon>
        <taxon>Kitasatosporales</taxon>
        <taxon>Streptomycetaceae</taxon>
        <taxon>Streptomyces</taxon>
    </lineage>
</organism>
<accession>A0A0F4JPX0</accession>
<dbReference type="GO" id="GO:0004176">
    <property type="term" value="F:ATP-dependent peptidase activity"/>
    <property type="evidence" value="ECO:0007669"/>
    <property type="project" value="InterPro"/>
</dbReference>
<dbReference type="RefSeq" id="WP_045946738.1">
    <property type="nucleotide sequence ID" value="NZ_JZWV01000169.1"/>
</dbReference>
<dbReference type="Proteomes" id="UP000033551">
    <property type="component" value="Unassembled WGS sequence"/>
</dbReference>
<dbReference type="PATRIC" id="fig|68223.7.peg.4556"/>
<gene>
    <name evidence="1" type="ORF">VR44_08285</name>
</gene>
<name>A0A0F4JPX0_9ACTN</name>
<dbReference type="GO" id="GO:0006508">
    <property type="term" value="P:proteolysis"/>
    <property type="evidence" value="ECO:0007669"/>
    <property type="project" value="InterPro"/>
</dbReference>
<dbReference type="SUPFAM" id="SSF140990">
    <property type="entry name" value="FtsH protease domain-like"/>
    <property type="match status" value="1"/>
</dbReference>
<dbReference type="AlphaFoldDB" id="A0A0F4JPX0"/>
<dbReference type="GO" id="GO:0004222">
    <property type="term" value="F:metalloendopeptidase activity"/>
    <property type="evidence" value="ECO:0007669"/>
    <property type="project" value="InterPro"/>
</dbReference>
<keyword evidence="2" id="KW-1185">Reference proteome</keyword>
<protein>
    <recommendedName>
        <fullName evidence="3">Peptidase M41 domain-containing protein</fullName>
    </recommendedName>
</protein>
<comment type="caution">
    <text evidence="1">The sequence shown here is derived from an EMBL/GenBank/DDBJ whole genome shotgun (WGS) entry which is preliminary data.</text>
</comment>
<dbReference type="OrthoDB" id="4188141at2"/>
<sequence length="199" mass="21349">MNSQTPQPEHLLDHLGEPLPVVAMPTLTHEQARLGLAFHEAGHAVLSMAYGMRVIHSQVIAWQTADGTMAVTGNTRHVAAGVSPWRYAAQCAAGELAHVRYLKQDGLWTPELEAGCVALHDRELAIDVLAQFGYHLGRGHTPRGGKSWPTIQAVANRTVALLWPHITTVAHAMDQRTKLTGGEIADLTGLTNPDLGGAA</sequence>
<dbReference type="EMBL" id="JZWV01000169">
    <property type="protein sequence ID" value="KJY36240.1"/>
    <property type="molecule type" value="Genomic_DNA"/>
</dbReference>
<proteinExistence type="predicted"/>
<dbReference type="InterPro" id="IPR037219">
    <property type="entry name" value="Peptidase_M41-like"/>
</dbReference>
<dbReference type="GO" id="GO:0005524">
    <property type="term" value="F:ATP binding"/>
    <property type="evidence" value="ECO:0007669"/>
    <property type="project" value="InterPro"/>
</dbReference>
<evidence type="ECO:0000313" key="1">
    <source>
        <dbReference type="EMBL" id="KJY36240.1"/>
    </source>
</evidence>